<dbReference type="KEGG" id="bmx:BMS_1789"/>
<dbReference type="GO" id="GO:0071555">
    <property type="term" value="P:cell wall organization"/>
    <property type="evidence" value="ECO:0007669"/>
    <property type="project" value="UniProtKB-KW"/>
</dbReference>
<evidence type="ECO:0000313" key="2">
    <source>
        <dbReference type="Proteomes" id="UP000008963"/>
    </source>
</evidence>
<dbReference type="AlphaFoldDB" id="E1X1V4"/>
<dbReference type="RefSeq" id="WP_014244395.1">
    <property type="nucleotide sequence ID" value="NC_016620.1"/>
</dbReference>
<reference evidence="2" key="1">
    <citation type="journal article" date="2013" name="ISME J.">
        <title>A small predatory core genome in the divergent marine Bacteriovorax marinus SJ and the terrestrial Bdellovibrio bacteriovorus.</title>
        <authorList>
            <person name="Crossman L.C."/>
            <person name="Chen H."/>
            <person name="Cerdeno-Tarraga A.M."/>
            <person name="Brooks K."/>
            <person name="Quail M.A."/>
            <person name="Pineiro S.A."/>
            <person name="Hobley L."/>
            <person name="Sockett R.E."/>
            <person name="Bentley S.D."/>
            <person name="Parkhill J."/>
            <person name="Williams H.N."/>
            <person name="Stine O.C."/>
        </authorList>
    </citation>
    <scope>NUCLEOTIDE SEQUENCE [LARGE SCALE GENOMIC DNA]</scope>
    <source>
        <strain evidence="2">ATCC BAA-682 / DSM 15412 / SJ</strain>
    </source>
</reference>
<evidence type="ECO:0008006" key="3">
    <source>
        <dbReference type="Google" id="ProtNLM"/>
    </source>
</evidence>
<sequence length="268" mass="30744">MAHRFTLATYAVVLFALSDSSLALFSNYRFGLTPKWIRQCEKAQKKEVDHLLGDLNGCNSKGYMGYKDDLSYYSVMDEDGTYTFNGIRSVHVVVTDVKLDRKAPDYGSCTSKMCYRAYVYINGDENTGNHIATWVTSPGRPWYDGSGGNYTPESLYVYQNNPMENQNENGYFHLQQDGEMGLGGDVTDRIPGYFVMDHYRNTENEDMPWATFYHLGIAFHSSKYVSGSIDSHGCTRLKHIEAKKMNFLARHVKRNFTVETRYTDRSRF</sequence>
<gene>
    <name evidence="1" type="ordered locus">BMS_1789</name>
</gene>
<dbReference type="GO" id="GO:0016740">
    <property type="term" value="F:transferase activity"/>
    <property type="evidence" value="ECO:0007669"/>
    <property type="project" value="UniProtKB-KW"/>
</dbReference>
<proteinExistence type="predicted"/>
<dbReference type="EMBL" id="FQ312005">
    <property type="protein sequence ID" value="CBW26614.1"/>
    <property type="molecule type" value="Genomic_DNA"/>
</dbReference>
<dbReference type="HOGENOM" id="CLU_1037332_0_0_7"/>
<dbReference type="Gene3D" id="2.40.440.10">
    <property type="entry name" value="L,D-transpeptidase catalytic domain-like"/>
    <property type="match status" value="1"/>
</dbReference>
<dbReference type="PATRIC" id="fig|862908.3.peg.1697"/>
<keyword evidence="2" id="KW-1185">Reference proteome</keyword>
<dbReference type="Proteomes" id="UP000008963">
    <property type="component" value="Chromosome"/>
</dbReference>
<organism evidence="1 2">
    <name type="scientific">Halobacteriovorax marinus (strain ATCC BAA-682 / DSM 15412 / SJ)</name>
    <name type="common">Bacteriovorax marinus</name>
    <dbReference type="NCBI Taxonomy" id="862908"/>
    <lineage>
        <taxon>Bacteria</taxon>
        <taxon>Pseudomonadati</taxon>
        <taxon>Bdellovibrionota</taxon>
        <taxon>Bacteriovoracia</taxon>
        <taxon>Bacteriovoracales</taxon>
        <taxon>Halobacteriovoraceae</taxon>
        <taxon>Halobacteriovorax</taxon>
    </lineage>
</organism>
<dbReference type="STRING" id="862908.BMS_1789"/>
<protein>
    <recommendedName>
        <fullName evidence="3">YkuD domain-containing protein</fullName>
    </recommendedName>
</protein>
<dbReference type="GO" id="GO:0009252">
    <property type="term" value="P:peptidoglycan biosynthetic process"/>
    <property type="evidence" value="ECO:0007669"/>
    <property type="project" value="UniProtKB-KW"/>
</dbReference>
<dbReference type="eggNOG" id="COG1376">
    <property type="taxonomic scope" value="Bacteria"/>
</dbReference>
<name>E1X1V4_HALMS</name>
<accession>E1X1V4</accession>
<evidence type="ECO:0000313" key="1">
    <source>
        <dbReference type="EMBL" id="CBW26614.1"/>
    </source>
</evidence>
<dbReference type="GO" id="GO:0008360">
    <property type="term" value="P:regulation of cell shape"/>
    <property type="evidence" value="ECO:0007669"/>
    <property type="project" value="UniProtKB-KW"/>
</dbReference>
<dbReference type="InterPro" id="IPR038063">
    <property type="entry name" value="Transpep_catalytic_dom"/>
</dbReference>
<dbReference type="OrthoDB" id="8887048at2"/>
<dbReference type="GO" id="GO:0004180">
    <property type="term" value="F:carboxypeptidase activity"/>
    <property type="evidence" value="ECO:0007669"/>
    <property type="project" value="UniProtKB-ARBA"/>
</dbReference>